<dbReference type="InterPro" id="IPR013785">
    <property type="entry name" value="Aldolase_TIM"/>
</dbReference>
<comment type="pathway">
    <text evidence="1">Carbohydrate acid metabolism.</text>
</comment>
<dbReference type="CDD" id="cd00452">
    <property type="entry name" value="KDPG_aldolase"/>
    <property type="match status" value="1"/>
</dbReference>
<accession>A0A934N731</accession>
<protein>
    <submittedName>
        <fullName evidence="6">Bifunctional 4-hydroxy-2-oxoglutarate aldolase/2-dehydro-3-deoxy-phosphogluconate aldolase</fullName>
    </submittedName>
</protein>
<sequence>MRTSTLDILELERRLRRAGIVPVVRVAEPETARSLVDRLLAAGLDVIELTITIAGWQEVASTIRAEHPEVCVGVGTVSTAELARQAIDTGAHFCVSPRLVPGARAELEGAGVPFLEGGLTPTEVLDAASRGIAKLFPAHVGGVRYLTSLLAVEPQARIMPTGGIPLGEVGAWLRAGAVAVGVGSDLTAPGDVAGRVREALEE</sequence>
<organism evidence="6 7">
    <name type="scientific">Candidatus Nephthysia bennettiae</name>
    <dbReference type="NCBI Taxonomy" id="3127016"/>
    <lineage>
        <taxon>Bacteria</taxon>
        <taxon>Bacillati</taxon>
        <taxon>Candidatus Dormiibacterota</taxon>
        <taxon>Candidatus Dormibacteria</taxon>
        <taxon>Candidatus Dormibacterales</taxon>
        <taxon>Candidatus Dormibacteraceae</taxon>
        <taxon>Candidatus Nephthysia</taxon>
    </lineage>
</organism>
<dbReference type="SUPFAM" id="SSF51569">
    <property type="entry name" value="Aldolase"/>
    <property type="match status" value="1"/>
</dbReference>
<evidence type="ECO:0000256" key="4">
    <source>
        <dbReference type="ARBA" id="ARBA00023239"/>
    </source>
</evidence>
<comment type="caution">
    <text evidence="6">The sequence shown here is derived from an EMBL/GenBank/DDBJ whole genome shotgun (WGS) entry which is preliminary data.</text>
</comment>
<keyword evidence="5" id="KW-0119">Carbohydrate metabolism</keyword>
<name>A0A934N731_9BACT</name>
<dbReference type="GO" id="GO:0016829">
    <property type="term" value="F:lyase activity"/>
    <property type="evidence" value="ECO:0007669"/>
    <property type="project" value="UniProtKB-KW"/>
</dbReference>
<keyword evidence="7" id="KW-1185">Reference proteome</keyword>
<dbReference type="PANTHER" id="PTHR30246">
    <property type="entry name" value="2-KETO-3-DEOXY-6-PHOSPHOGLUCONATE ALDOLASE"/>
    <property type="match status" value="1"/>
</dbReference>
<dbReference type="Proteomes" id="UP000612893">
    <property type="component" value="Unassembled WGS sequence"/>
</dbReference>
<comment type="similarity">
    <text evidence="2">Belongs to the KHG/KDPG aldolase family.</text>
</comment>
<dbReference type="PANTHER" id="PTHR30246:SF1">
    <property type="entry name" value="2-DEHYDRO-3-DEOXY-6-PHOSPHOGALACTONATE ALDOLASE-RELATED"/>
    <property type="match status" value="1"/>
</dbReference>
<dbReference type="Pfam" id="PF01081">
    <property type="entry name" value="Aldolase"/>
    <property type="match status" value="1"/>
</dbReference>
<dbReference type="RefSeq" id="WP_338200972.1">
    <property type="nucleotide sequence ID" value="NZ_JAEKNR010000098.1"/>
</dbReference>
<reference evidence="6" key="1">
    <citation type="submission" date="2020-10" db="EMBL/GenBank/DDBJ databases">
        <title>Ca. Dormibacterota MAGs.</title>
        <authorList>
            <person name="Montgomery K."/>
        </authorList>
    </citation>
    <scope>NUCLEOTIDE SEQUENCE [LARGE SCALE GENOMIC DNA]</scope>
    <source>
        <strain evidence="6">SC8812_S17_10</strain>
    </source>
</reference>
<evidence type="ECO:0000256" key="5">
    <source>
        <dbReference type="ARBA" id="ARBA00023277"/>
    </source>
</evidence>
<dbReference type="InterPro" id="IPR000887">
    <property type="entry name" value="Aldlse_KDPG_KHG"/>
</dbReference>
<evidence type="ECO:0000256" key="3">
    <source>
        <dbReference type="ARBA" id="ARBA00011233"/>
    </source>
</evidence>
<evidence type="ECO:0000313" key="7">
    <source>
        <dbReference type="Proteomes" id="UP000612893"/>
    </source>
</evidence>
<dbReference type="EMBL" id="JAEKNR010000098">
    <property type="protein sequence ID" value="MBJ7598176.1"/>
    <property type="molecule type" value="Genomic_DNA"/>
</dbReference>
<evidence type="ECO:0000313" key="6">
    <source>
        <dbReference type="EMBL" id="MBJ7598176.1"/>
    </source>
</evidence>
<proteinExistence type="inferred from homology"/>
<keyword evidence="4" id="KW-0456">Lyase</keyword>
<evidence type="ECO:0000256" key="1">
    <source>
        <dbReference type="ARBA" id="ARBA00004761"/>
    </source>
</evidence>
<evidence type="ECO:0000256" key="2">
    <source>
        <dbReference type="ARBA" id="ARBA00006906"/>
    </source>
</evidence>
<dbReference type="Gene3D" id="3.20.20.70">
    <property type="entry name" value="Aldolase class I"/>
    <property type="match status" value="1"/>
</dbReference>
<gene>
    <name evidence="6" type="ORF">JF922_08840</name>
</gene>
<dbReference type="AlphaFoldDB" id="A0A934N731"/>
<comment type="subunit">
    <text evidence="3">Homotrimer.</text>
</comment>